<dbReference type="InterPro" id="IPR014017">
    <property type="entry name" value="DNA_helicase_UvrD-like_C"/>
</dbReference>
<evidence type="ECO:0000313" key="13">
    <source>
        <dbReference type="Proteomes" id="UP000295758"/>
    </source>
</evidence>
<keyword evidence="5 10" id="KW-0067">ATP-binding</keyword>
<dbReference type="GO" id="GO:0005829">
    <property type="term" value="C:cytosol"/>
    <property type="evidence" value="ECO:0007669"/>
    <property type="project" value="TreeGrafter"/>
</dbReference>
<dbReference type="RefSeq" id="WP_133618278.1">
    <property type="nucleotide sequence ID" value="NZ_SOAA01000023.1"/>
</dbReference>
<dbReference type="GO" id="GO:0000725">
    <property type="term" value="P:recombinational repair"/>
    <property type="evidence" value="ECO:0007669"/>
    <property type="project" value="TreeGrafter"/>
</dbReference>
<dbReference type="CDD" id="cd17932">
    <property type="entry name" value="DEXQc_UvrD"/>
    <property type="match status" value="1"/>
</dbReference>
<evidence type="ECO:0000256" key="9">
    <source>
        <dbReference type="ARBA" id="ARBA00048988"/>
    </source>
</evidence>
<dbReference type="EC" id="5.6.2.4" evidence="8"/>
<evidence type="ECO:0000256" key="2">
    <source>
        <dbReference type="ARBA" id="ARBA00022741"/>
    </source>
</evidence>
<dbReference type="Pfam" id="PF00580">
    <property type="entry name" value="UvrD-helicase"/>
    <property type="match status" value="1"/>
</dbReference>
<evidence type="ECO:0000256" key="1">
    <source>
        <dbReference type="ARBA" id="ARBA00009922"/>
    </source>
</evidence>
<dbReference type="Gene3D" id="1.10.10.160">
    <property type="match status" value="1"/>
</dbReference>
<evidence type="ECO:0000256" key="8">
    <source>
        <dbReference type="ARBA" id="ARBA00034808"/>
    </source>
</evidence>
<dbReference type="EMBL" id="SOAA01000023">
    <property type="protein sequence ID" value="TDS28035.1"/>
    <property type="molecule type" value="Genomic_DNA"/>
</dbReference>
<dbReference type="GO" id="GO:0005524">
    <property type="term" value="F:ATP binding"/>
    <property type="evidence" value="ECO:0007669"/>
    <property type="project" value="UniProtKB-UniRule"/>
</dbReference>
<evidence type="ECO:0000256" key="10">
    <source>
        <dbReference type="PROSITE-ProRule" id="PRU00560"/>
    </source>
</evidence>
<dbReference type="InterPro" id="IPR013986">
    <property type="entry name" value="DExx_box_DNA_helicase_dom_sf"/>
</dbReference>
<keyword evidence="4 10" id="KW-0347">Helicase</keyword>
<keyword evidence="6" id="KW-0413">Isomerase</keyword>
<dbReference type="GO" id="GO:0016887">
    <property type="term" value="F:ATP hydrolysis activity"/>
    <property type="evidence" value="ECO:0007669"/>
    <property type="project" value="RHEA"/>
</dbReference>
<evidence type="ECO:0000256" key="3">
    <source>
        <dbReference type="ARBA" id="ARBA00022801"/>
    </source>
</evidence>
<dbReference type="GO" id="GO:0043138">
    <property type="term" value="F:3'-5' DNA helicase activity"/>
    <property type="evidence" value="ECO:0007669"/>
    <property type="project" value="UniProtKB-EC"/>
</dbReference>
<feature type="domain" description="UvrD-like helicase ATP-binding" evidence="11">
    <location>
        <begin position="1"/>
        <end position="259"/>
    </location>
</feature>
<dbReference type="PANTHER" id="PTHR11070">
    <property type="entry name" value="UVRD / RECB / PCRA DNA HELICASE FAMILY MEMBER"/>
    <property type="match status" value="1"/>
</dbReference>
<evidence type="ECO:0000259" key="11">
    <source>
        <dbReference type="PROSITE" id="PS51198"/>
    </source>
</evidence>
<comment type="similarity">
    <text evidence="1">Belongs to the helicase family. UvrD subfamily.</text>
</comment>
<comment type="catalytic activity">
    <reaction evidence="9">
        <text>ATP + H2O = ADP + phosphate + H(+)</text>
        <dbReference type="Rhea" id="RHEA:13065"/>
        <dbReference type="ChEBI" id="CHEBI:15377"/>
        <dbReference type="ChEBI" id="CHEBI:15378"/>
        <dbReference type="ChEBI" id="CHEBI:30616"/>
        <dbReference type="ChEBI" id="CHEBI:43474"/>
        <dbReference type="ChEBI" id="CHEBI:456216"/>
        <dbReference type="EC" id="5.6.2.4"/>
    </reaction>
</comment>
<dbReference type="InterPro" id="IPR027417">
    <property type="entry name" value="P-loop_NTPase"/>
</dbReference>
<sequence length="564" mass="65653">MAHLNEKQKTAVNEYGNVFVSAPPGSGKTRTLIARAEKKLENYDKPVALITYTNAAADEMRNRIDSEKKIFVGTIHKFCLEYILRPFGWLYDWENLKVISFDDKKEIKEEIKKRFGSKIQYRFFNNVRKKLNGEIDLSNIDYSFEIADFYFDYLRKNELVDFNEILYRAYKILDDNQFIRTSLASKFTEILVDEFQDINYIQYEIIKLLDKDKLCSFFMVGDFRQSIMRFAGAIDLEFEVIERDFNCRIIQLNKTYRSTDNIVDSYVSLFNNHPKIDNRAEVKDVKIKVNIKSCNGSYKCRGCSDSCKNNVNIIEDILNFLLEEGIEESEIAILSPWRNDAKKIGDKLAGKFNIVGPHVLPHSVKGIKSTSVFQLIKSLSKYFVKSSVNNLRNIKTAIENYLLENNISVMQEKINLLTKNLLITLFENENVKIIKAFKNIEFEFNRHFGVDQHEFDEIINKIRLNRKEGLIFSEYLNMLSGIDGIFNQTIYAAKGLEFDAVILNRIDEGRIPYSSTPSEEDIDNGRKLFYVGLSRAKRYLAVIHADDESRFISELRNFQQGILE</sequence>
<dbReference type="AlphaFoldDB" id="A0A4R7E2P5"/>
<gene>
    <name evidence="12" type="ORF">BY453_12313</name>
</gene>
<evidence type="ECO:0000256" key="6">
    <source>
        <dbReference type="ARBA" id="ARBA00023235"/>
    </source>
</evidence>
<dbReference type="InterPro" id="IPR014016">
    <property type="entry name" value="UvrD-like_ATP-bd"/>
</dbReference>
<protein>
    <recommendedName>
        <fullName evidence="8">DNA 3'-5' helicase</fullName>
        <ecNumber evidence="8">5.6.2.4</ecNumber>
    </recommendedName>
</protein>
<feature type="binding site" evidence="10">
    <location>
        <begin position="22"/>
        <end position="29"/>
    </location>
    <ligand>
        <name>ATP</name>
        <dbReference type="ChEBI" id="CHEBI:30616"/>
    </ligand>
</feature>
<dbReference type="Proteomes" id="UP000295758">
    <property type="component" value="Unassembled WGS sequence"/>
</dbReference>
<keyword evidence="2 10" id="KW-0547">Nucleotide-binding</keyword>
<comment type="caution">
    <text evidence="12">The sequence shown here is derived from an EMBL/GenBank/DDBJ whole genome shotgun (WGS) entry which is preliminary data.</text>
</comment>
<dbReference type="InterPro" id="IPR000212">
    <property type="entry name" value="DNA_helicase_UvrD/REP"/>
</dbReference>
<evidence type="ECO:0000256" key="7">
    <source>
        <dbReference type="ARBA" id="ARBA00034617"/>
    </source>
</evidence>
<keyword evidence="3 10" id="KW-0378">Hydrolase</keyword>
<organism evidence="12 13">
    <name type="scientific">Halanaerobium congolense</name>
    <dbReference type="NCBI Taxonomy" id="54121"/>
    <lineage>
        <taxon>Bacteria</taxon>
        <taxon>Bacillati</taxon>
        <taxon>Bacillota</taxon>
        <taxon>Clostridia</taxon>
        <taxon>Halanaerobiales</taxon>
        <taxon>Halanaerobiaceae</taxon>
        <taxon>Halanaerobium</taxon>
    </lineage>
</organism>
<evidence type="ECO:0000256" key="4">
    <source>
        <dbReference type="ARBA" id="ARBA00022806"/>
    </source>
</evidence>
<comment type="catalytic activity">
    <reaction evidence="7">
        <text>Couples ATP hydrolysis with the unwinding of duplex DNA by translocating in the 3'-5' direction.</text>
        <dbReference type="EC" id="5.6.2.4"/>
    </reaction>
</comment>
<accession>A0A4R7E2P5</accession>
<evidence type="ECO:0000256" key="5">
    <source>
        <dbReference type="ARBA" id="ARBA00022840"/>
    </source>
</evidence>
<dbReference type="Pfam" id="PF13361">
    <property type="entry name" value="UvrD_C"/>
    <property type="match status" value="1"/>
</dbReference>
<evidence type="ECO:0000313" key="12">
    <source>
        <dbReference type="EMBL" id="TDS28035.1"/>
    </source>
</evidence>
<dbReference type="GO" id="GO:0003677">
    <property type="term" value="F:DNA binding"/>
    <property type="evidence" value="ECO:0007669"/>
    <property type="project" value="InterPro"/>
</dbReference>
<dbReference type="PROSITE" id="PS51198">
    <property type="entry name" value="UVRD_HELICASE_ATP_BIND"/>
    <property type="match status" value="1"/>
</dbReference>
<proteinExistence type="inferred from homology"/>
<dbReference type="Gene3D" id="3.40.50.300">
    <property type="entry name" value="P-loop containing nucleotide triphosphate hydrolases"/>
    <property type="match status" value="2"/>
</dbReference>
<name>A0A4R7E2P5_9FIRM</name>
<reference evidence="12 13" key="1">
    <citation type="submission" date="2019-03" db="EMBL/GenBank/DDBJ databases">
        <title>Deep subsurface shale carbon reservoir microbial communities from Ohio and West Virginia, USA.</title>
        <authorList>
            <person name="Wrighton K."/>
        </authorList>
    </citation>
    <scope>NUCLEOTIDE SEQUENCE [LARGE SCALE GENOMIC DNA]</scope>
    <source>
        <strain evidence="12 13">UTICA-S4D12</strain>
    </source>
</reference>
<dbReference type="Gene3D" id="1.10.486.10">
    <property type="entry name" value="PCRA, domain 4"/>
    <property type="match status" value="1"/>
</dbReference>
<dbReference type="PANTHER" id="PTHR11070:SF67">
    <property type="entry name" value="DNA 3'-5' HELICASE"/>
    <property type="match status" value="1"/>
</dbReference>
<dbReference type="SUPFAM" id="SSF52540">
    <property type="entry name" value="P-loop containing nucleoside triphosphate hydrolases"/>
    <property type="match status" value="1"/>
</dbReference>